<evidence type="ECO:0000256" key="1">
    <source>
        <dbReference type="SAM" id="MobiDB-lite"/>
    </source>
</evidence>
<feature type="region of interest" description="Disordered" evidence="1">
    <location>
        <begin position="330"/>
        <end position="349"/>
    </location>
</feature>
<dbReference type="InParanoid" id="D6U8R9"/>
<organism evidence="2 3">
    <name type="scientific">Ktedonobacter racemifer DSM 44963</name>
    <dbReference type="NCBI Taxonomy" id="485913"/>
    <lineage>
        <taxon>Bacteria</taxon>
        <taxon>Bacillati</taxon>
        <taxon>Chloroflexota</taxon>
        <taxon>Ktedonobacteria</taxon>
        <taxon>Ktedonobacterales</taxon>
        <taxon>Ktedonobacteraceae</taxon>
        <taxon>Ktedonobacter</taxon>
    </lineage>
</organism>
<dbReference type="AlphaFoldDB" id="D6U8R9"/>
<keyword evidence="3" id="KW-1185">Reference proteome</keyword>
<dbReference type="EMBL" id="ADVG01000006">
    <property type="protein sequence ID" value="EFH79629.1"/>
    <property type="molecule type" value="Genomic_DNA"/>
</dbReference>
<evidence type="ECO:0000313" key="3">
    <source>
        <dbReference type="Proteomes" id="UP000004508"/>
    </source>
</evidence>
<feature type="compositionally biased region" description="Basic and acidic residues" evidence="1">
    <location>
        <begin position="330"/>
        <end position="339"/>
    </location>
</feature>
<accession>D6U8R9</accession>
<reference evidence="2 3" key="1">
    <citation type="journal article" date="2011" name="Stand. Genomic Sci.">
        <title>Non-contiguous finished genome sequence and contextual data of the filamentous soil bacterium Ktedonobacter racemifer type strain (SOSP1-21).</title>
        <authorList>
            <person name="Chang Y.J."/>
            <person name="Land M."/>
            <person name="Hauser L."/>
            <person name="Chertkov O."/>
            <person name="Del Rio T.G."/>
            <person name="Nolan M."/>
            <person name="Copeland A."/>
            <person name="Tice H."/>
            <person name="Cheng J.F."/>
            <person name="Lucas S."/>
            <person name="Han C."/>
            <person name="Goodwin L."/>
            <person name="Pitluck S."/>
            <person name="Ivanova N."/>
            <person name="Ovchinikova G."/>
            <person name="Pati A."/>
            <person name="Chen A."/>
            <person name="Palaniappan K."/>
            <person name="Mavromatis K."/>
            <person name="Liolios K."/>
            <person name="Brettin T."/>
            <person name="Fiebig A."/>
            <person name="Rohde M."/>
            <person name="Abt B."/>
            <person name="Goker M."/>
            <person name="Detter J.C."/>
            <person name="Woyke T."/>
            <person name="Bristow J."/>
            <person name="Eisen J.A."/>
            <person name="Markowitz V."/>
            <person name="Hugenholtz P."/>
            <person name="Kyrpides N.C."/>
            <person name="Klenk H.P."/>
            <person name="Lapidus A."/>
        </authorList>
    </citation>
    <scope>NUCLEOTIDE SEQUENCE [LARGE SCALE GENOMIC DNA]</scope>
    <source>
        <strain evidence="3">DSM 44963</strain>
    </source>
</reference>
<protein>
    <submittedName>
        <fullName evidence="2">Uncharacterized protein</fullName>
    </submittedName>
</protein>
<comment type="caution">
    <text evidence="2">The sequence shown here is derived from an EMBL/GenBank/DDBJ whole genome shotgun (WGS) entry which is preliminary data.</text>
</comment>
<gene>
    <name evidence="2" type="ORF">Krac_0107</name>
</gene>
<name>D6U8R9_KTERA</name>
<feature type="region of interest" description="Disordered" evidence="1">
    <location>
        <begin position="111"/>
        <end position="130"/>
    </location>
</feature>
<dbReference type="RefSeq" id="WP_007923595.1">
    <property type="nucleotide sequence ID" value="NZ_ADVG01000006.1"/>
</dbReference>
<dbReference type="Proteomes" id="UP000004508">
    <property type="component" value="Unassembled WGS sequence"/>
</dbReference>
<proteinExistence type="predicted"/>
<sequence>MQQENHQPSTARECAKDFIRHYVIEGWTREELAGGHMTTHQPTYDAQIGAQGGKVQDQEDRTRTIRPDQMLVTRVGDTRCFVLFDLADLIAEIRDEQRGFYRQSLNLFNIQEPEPEPEPPTSQPEDTGQGTLLDLFRNEEAQQEPSKRKRRQYTIYRSYYAGACQNPECTVDIGLIETEGGRDRRYCSDKCRVAHHRQRQREAKREETLRYHGELRAYWQLHNIRGEVLARLQEILLQHGKKAARAATDAVLVALAAQQEAGSQEQFRLIDEVLSRGEAIGYPEIRHDDFRVPAGFEGWTNIVGNATLNFLRDLKLYLWDLQQREAQREQARRKMEELSRPYQQPDNQG</sequence>
<evidence type="ECO:0000313" key="2">
    <source>
        <dbReference type="EMBL" id="EFH79629.1"/>
    </source>
</evidence>